<feature type="region of interest" description="Disordered" evidence="1">
    <location>
        <begin position="363"/>
        <end position="399"/>
    </location>
</feature>
<proteinExistence type="predicted"/>
<accession>A0A0L8IEM4</accession>
<dbReference type="EMBL" id="KQ415946">
    <property type="protein sequence ID" value="KOF99490.1"/>
    <property type="molecule type" value="Genomic_DNA"/>
</dbReference>
<dbReference type="GO" id="GO:0005737">
    <property type="term" value="C:cytoplasm"/>
    <property type="evidence" value="ECO:0007669"/>
    <property type="project" value="TreeGrafter"/>
</dbReference>
<dbReference type="PANTHER" id="PTHR16019">
    <property type="entry name" value="SYNAPSE-ASSOCIATED PROTEIN"/>
    <property type="match status" value="1"/>
</dbReference>
<evidence type="ECO:0000256" key="1">
    <source>
        <dbReference type="SAM" id="MobiDB-lite"/>
    </source>
</evidence>
<dbReference type="AlphaFoldDB" id="A0A0L8IEM4"/>
<dbReference type="OMA" id="VNENACE"/>
<dbReference type="KEGG" id="obi:106872629"/>
<dbReference type="PROSITE" id="PS50858">
    <property type="entry name" value="BSD"/>
    <property type="match status" value="1"/>
</dbReference>
<dbReference type="Gene3D" id="1.10.3970.10">
    <property type="entry name" value="BSD domain"/>
    <property type="match status" value="1"/>
</dbReference>
<dbReference type="Pfam" id="PF03909">
    <property type="entry name" value="BSD"/>
    <property type="match status" value="1"/>
</dbReference>
<feature type="domain" description="BSD" evidence="2">
    <location>
        <begin position="139"/>
        <end position="191"/>
    </location>
</feature>
<dbReference type="SUPFAM" id="SSF140383">
    <property type="entry name" value="BSD domain-like"/>
    <property type="match status" value="1"/>
</dbReference>
<name>A0A0L8IEM4_OCTBM</name>
<dbReference type="SMART" id="SM00751">
    <property type="entry name" value="BSD"/>
    <property type="match status" value="1"/>
</dbReference>
<feature type="compositionally biased region" description="Basic and acidic residues" evidence="1">
    <location>
        <begin position="382"/>
        <end position="397"/>
    </location>
</feature>
<dbReference type="InterPro" id="IPR005607">
    <property type="entry name" value="BSD_dom"/>
</dbReference>
<evidence type="ECO:0000259" key="2">
    <source>
        <dbReference type="PROSITE" id="PS50858"/>
    </source>
</evidence>
<dbReference type="InterPro" id="IPR051494">
    <property type="entry name" value="BSD_domain-containing"/>
</dbReference>
<gene>
    <name evidence="3" type="ORF">OCBIM_22015587mg</name>
</gene>
<dbReference type="OrthoDB" id="73788at2759"/>
<evidence type="ECO:0000313" key="3">
    <source>
        <dbReference type="EMBL" id="KOF99490.1"/>
    </source>
</evidence>
<dbReference type="InterPro" id="IPR035925">
    <property type="entry name" value="BSD_dom_sf"/>
</dbReference>
<dbReference type="STRING" id="37653.A0A0L8IEM4"/>
<dbReference type="PANTHER" id="PTHR16019:SF5">
    <property type="entry name" value="BSD DOMAIN-CONTAINING PROTEIN 1"/>
    <property type="match status" value="1"/>
</dbReference>
<organism evidence="3">
    <name type="scientific">Octopus bimaculoides</name>
    <name type="common">California two-spotted octopus</name>
    <dbReference type="NCBI Taxonomy" id="37653"/>
    <lineage>
        <taxon>Eukaryota</taxon>
        <taxon>Metazoa</taxon>
        <taxon>Spiralia</taxon>
        <taxon>Lophotrochozoa</taxon>
        <taxon>Mollusca</taxon>
        <taxon>Cephalopoda</taxon>
        <taxon>Coleoidea</taxon>
        <taxon>Octopodiformes</taxon>
        <taxon>Octopoda</taxon>
        <taxon>Incirrata</taxon>
        <taxon>Octopodidae</taxon>
        <taxon>Octopus</taxon>
    </lineage>
</organism>
<sequence length="528" mass="58900">MAESEQQTANGWFNSWIQSAKEKSSTAFEFVKRDLAEFSNVIQSDTSKAVSMTRSTISENLKAENAVVAKSKMQESLSHFLHGISKALEVVELPESSSNGTDDTKTAVYDRAQARLHAIQVDPGTYCNPPSSTDKFTEWLKTFELENEKGSISELLVSNANIRALYTNLVPTTVSHTEFWHRYFYKIHQLQQDEARKLALMKRADECKDDAFSWDDDEDWSADEETEVINHSTLAELVDNIEEEDSNGNTKQTEEKGLVSLLPEPKRHEEEETVFRKAVTVEEEIGATRIVPENVALSPMEQSIAELPVESEGLSSLTPSSVTNSDDPLDQLQDIFTTSTFVNSDSSINDTLAVMKPLTEIPESNLLPPLEGTNNNSNQSENDDHINQTEMSSKESENDVLLEPHPIDNKSLPVNANMNCEWKSLSESPISSLTDSFNKSKELKTTCKGDMIVVGSLAGSPSSDASDIIKDTASSCPDDEWEQDFAVDITEDDLRKAQEALKNLSTTPLKDVYRTSGDIEEEEWESWE</sequence>
<reference evidence="3" key="1">
    <citation type="submission" date="2015-07" db="EMBL/GenBank/DDBJ databases">
        <title>MeaNS - Measles Nucleotide Surveillance Program.</title>
        <authorList>
            <person name="Tran T."/>
            <person name="Druce J."/>
        </authorList>
    </citation>
    <scope>NUCLEOTIDE SEQUENCE</scope>
    <source>
        <strain evidence="3">UCB-OBI-ISO-001</strain>
        <tissue evidence="3">Gonad</tissue>
    </source>
</reference>
<protein>
    <recommendedName>
        <fullName evidence="2">BSD domain-containing protein</fullName>
    </recommendedName>
</protein>